<dbReference type="InterPro" id="IPR029675">
    <property type="entry name" value="PGAP4"/>
</dbReference>
<dbReference type="PhylomeDB" id="B6QVI5"/>
<feature type="transmembrane region" description="Helical" evidence="1">
    <location>
        <begin position="333"/>
        <end position="356"/>
    </location>
</feature>
<evidence type="ECO:0000256" key="1">
    <source>
        <dbReference type="SAM" id="Phobius"/>
    </source>
</evidence>
<dbReference type="Proteomes" id="UP000001294">
    <property type="component" value="Unassembled WGS sequence"/>
</dbReference>
<dbReference type="AlphaFoldDB" id="B6QVI5"/>
<dbReference type="HOGENOM" id="CLU_036324_0_0_1"/>
<proteinExistence type="predicted"/>
<dbReference type="EMBL" id="DS995906">
    <property type="protein sequence ID" value="EEA18990.1"/>
    <property type="molecule type" value="Genomic_DNA"/>
</dbReference>
<dbReference type="GO" id="GO:0000139">
    <property type="term" value="C:Golgi membrane"/>
    <property type="evidence" value="ECO:0007669"/>
    <property type="project" value="InterPro"/>
</dbReference>
<keyword evidence="1" id="KW-1133">Transmembrane helix</keyword>
<sequence length="484" mass="55520">MQQARLLNHVVALFHRTLRLKLPTFTKAQSRFLFIFILAYLAVLLLLRWRVSHDPGSPFFTVQGYAPKYSLTRLQQAQTFLQNIVHSDIERIKKIEHINEIGPTLPRLCIGMPTARRSQEQYVDITIASLFAQLTPQERAQILFNLLIAHTNPDEHPFYDGSASTVNASRLADNVLFYHDIAGGSKAMTNTIRQLEEKGKFHEKSYYDYDLLLHQCAASMAPYILILEDDVLAQEGWYARTMESLQKLDTEPGISRLGGEWLYLRLFFTEKFQGWHREHWPSYLLWSCVTVTLVAVVLLFLRFRLSSSSASWSSLPYPHLFPQNPDLKNHHMLSLPFILILTFICVPALIILYFAAGPQTVQPLRPGIHVMNNYGCCSQAFVFRRTMALKLLDWFDERIAADIKSTDPNNENGRKYLRGSVDSAMEVFANEQNLQRYALVPSAFQHIGAQTYKESKNSRARELYNISGARGIWSFGFEQLVPPA</sequence>
<dbReference type="PANTHER" id="PTHR31410:SF1">
    <property type="entry name" value="POST-GPI ATTACHMENT TO PROTEINS FACTOR 4"/>
    <property type="match status" value="1"/>
</dbReference>
<accession>B6QVI5</accession>
<feature type="transmembrane region" description="Helical" evidence="1">
    <location>
        <begin position="283"/>
        <end position="303"/>
    </location>
</feature>
<keyword evidence="3" id="KW-1185">Reference proteome</keyword>
<gene>
    <name evidence="2" type="ORF">PMAA_012590</name>
</gene>
<dbReference type="VEuPathDB" id="FungiDB:PMAA_012590"/>
<protein>
    <submittedName>
        <fullName evidence="2">Integral membrane protein</fullName>
    </submittedName>
</protein>
<feature type="transmembrane region" description="Helical" evidence="1">
    <location>
        <begin position="28"/>
        <end position="47"/>
    </location>
</feature>
<reference evidence="3" key="1">
    <citation type="journal article" date="2015" name="Genome Announc.">
        <title>Genome sequence of the AIDS-associated pathogen Penicillium marneffei (ATCC18224) and its near taxonomic relative Talaromyces stipitatus (ATCC10500).</title>
        <authorList>
            <person name="Nierman W.C."/>
            <person name="Fedorova-Abrams N.D."/>
            <person name="Andrianopoulos A."/>
        </authorList>
    </citation>
    <scope>NUCLEOTIDE SEQUENCE [LARGE SCALE GENOMIC DNA]</scope>
    <source>
        <strain evidence="3">ATCC 18224 / CBS 334.59 / QM 7333</strain>
    </source>
</reference>
<keyword evidence="1" id="KW-0812">Transmembrane</keyword>
<dbReference type="GO" id="GO:0016757">
    <property type="term" value="F:glycosyltransferase activity"/>
    <property type="evidence" value="ECO:0007669"/>
    <property type="project" value="InterPro"/>
</dbReference>
<dbReference type="CDD" id="cd22189">
    <property type="entry name" value="PGAP4-like_fungal"/>
    <property type="match status" value="1"/>
</dbReference>
<organism evidence="2 3">
    <name type="scientific">Talaromyces marneffei (strain ATCC 18224 / CBS 334.59 / QM 7333)</name>
    <name type="common">Penicillium marneffei</name>
    <dbReference type="NCBI Taxonomy" id="441960"/>
    <lineage>
        <taxon>Eukaryota</taxon>
        <taxon>Fungi</taxon>
        <taxon>Dikarya</taxon>
        <taxon>Ascomycota</taxon>
        <taxon>Pezizomycotina</taxon>
        <taxon>Eurotiomycetes</taxon>
        <taxon>Eurotiomycetidae</taxon>
        <taxon>Eurotiales</taxon>
        <taxon>Trichocomaceae</taxon>
        <taxon>Talaromyces</taxon>
        <taxon>Talaromyces sect. Talaromyces</taxon>
    </lineage>
</organism>
<evidence type="ECO:0000313" key="2">
    <source>
        <dbReference type="EMBL" id="EEA18990.1"/>
    </source>
</evidence>
<dbReference type="PANTHER" id="PTHR31410">
    <property type="entry name" value="TRANSMEMBRANE PROTEIN 246"/>
    <property type="match status" value="1"/>
</dbReference>
<name>B6QVI5_TALMQ</name>
<evidence type="ECO:0000313" key="3">
    <source>
        <dbReference type="Proteomes" id="UP000001294"/>
    </source>
</evidence>
<dbReference type="OrthoDB" id="2016523at2759"/>
<keyword evidence="1" id="KW-0472">Membrane</keyword>
<dbReference type="GO" id="GO:0006506">
    <property type="term" value="P:GPI anchor biosynthetic process"/>
    <property type="evidence" value="ECO:0007669"/>
    <property type="project" value="InterPro"/>
</dbReference>